<keyword evidence="1" id="KW-0812">Transmembrane</keyword>
<protein>
    <submittedName>
        <fullName evidence="2">Uncharacterized protein</fullName>
    </submittedName>
</protein>
<sequence>MSRNKLTPQGRGGWLLNFVANFFWSIVWLGRSIIKIVKKKL</sequence>
<evidence type="ECO:0000256" key="1">
    <source>
        <dbReference type="SAM" id="Phobius"/>
    </source>
</evidence>
<proteinExistence type="predicted"/>
<gene>
    <name evidence="2" type="ORF">SAMN05660648_00243</name>
</gene>
<organism evidence="2 3">
    <name type="scientific">Selenomonas ruminantium</name>
    <dbReference type="NCBI Taxonomy" id="971"/>
    <lineage>
        <taxon>Bacteria</taxon>
        <taxon>Bacillati</taxon>
        <taxon>Bacillota</taxon>
        <taxon>Negativicutes</taxon>
        <taxon>Selenomonadales</taxon>
        <taxon>Selenomonadaceae</taxon>
        <taxon>Selenomonas</taxon>
    </lineage>
</organism>
<dbReference type="EMBL" id="FNQG01000002">
    <property type="protein sequence ID" value="SDZ74219.1"/>
    <property type="molecule type" value="Genomic_DNA"/>
</dbReference>
<feature type="transmembrane region" description="Helical" evidence="1">
    <location>
        <begin position="12"/>
        <end position="30"/>
    </location>
</feature>
<keyword evidence="1" id="KW-1133">Transmembrane helix</keyword>
<evidence type="ECO:0000313" key="2">
    <source>
        <dbReference type="EMBL" id="SDZ74219.1"/>
    </source>
</evidence>
<name>A0A1H3VHG9_SELRU</name>
<dbReference type="Proteomes" id="UP000183469">
    <property type="component" value="Unassembled WGS sequence"/>
</dbReference>
<accession>A0A1H3VHG9</accession>
<dbReference type="RefSeq" id="WP_255327075.1">
    <property type="nucleotide sequence ID" value="NZ_FNQG01000002.1"/>
</dbReference>
<dbReference type="AlphaFoldDB" id="A0A1H3VHG9"/>
<reference evidence="2 3" key="1">
    <citation type="submission" date="2016-10" db="EMBL/GenBank/DDBJ databases">
        <authorList>
            <person name="de Groot N.N."/>
        </authorList>
    </citation>
    <scope>NUCLEOTIDE SEQUENCE [LARGE SCALE GENOMIC DNA]</scope>
    <source>
        <strain evidence="2 3">DSM 2872</strain>
    </source>
</reference>
<keyword evidence="1" id="KW-0472">Membrane</keyword>
<evidence type="ECO:0000313" key="3">
    <source>
        <dbReference type="Proteomes" id="UP000183469"/>
    </source>
</evidence>